<name>A0ABS4PYB5_9PSEU</name>
<accession>A0ABS4PYB5</accession>
<sequence length="419" mass="43848">MPIRTPGRLAATVLTAALALSGCGSGSSTSDPNSLEVAANATDRTAMDAVVAAFEQANPGKQVTVTYADTDQLQSTLRTQSSSGTGPDVFTVWPGNGNPGALQVLQPAGYLADLSDRPFAGAIPAASREVTQVEGRTYLVPANYSGIGVLYTQPALTAIGGQEPRTWDELIALCGKARANGKVLLSLGNQTPWVTQLVTYALAATTVYADDPGFAGKMAAGQVRFADSGWRVALEKYQELDRAGCFSDQPLGTSYENSLKDVAQGKAVGVVQVASSLAQIRTEAPGAELRMFALPAGNDPAKVRMPGAISAAYGVNAKSGNPDLALKFADFLGSEQGQNLYNEQGGTLPAIPNASFRADPALGVLDQHLRAGTTVPFMDQLWPNPKVQQEHFSQVQKLFSGSATVPQALEALDKAYATR</sequence>
<dbReference type="Pfam" id="PF01547">
    <property type="entry name" value="SBP_bac_1"/>
    <property type="match status" value="1"/>
</dbReference>
<evidence type="ECO:0000313" key="1">
    <source>
        <dbReference type="EMBL" id="MBP2184432.1"/>
    </source>
</evidence>
<dbReference type="PANTHER" id="PTHR43649">
    <property type="entry name" value="ARABINOSE-BINDING PROTEIN-RELATED"/>
    <property type="match status" value="1"/>
</dbReference>
<dbReference type="PANTHER" id="PTHR43649:SF14">
    <property type="entry name" value="BLR3389 PROTEIN"/>
    <property type="match status" value="1"/>
</dbReference>
<dbReference type="RefSeq" id="WP_209667448.1">
    <property type="nucleotide sequence ID" value="NZ_JAGGMS010000001.1"/>
</dbReference>
<organism evidence="1 2">
    <name type="scientific">Amycolatopsis magusensis</name>
    <dbReference type="NCBI Taxonomy" id="882444"/>
    <lineage>
        <taxon>Bacteria</taxon>
        <taxon>Bacillati</taxon>
        <taxon>Actinomycetota</taxon>
        <taxon>Actinomycetes</taxon>
        <taxon>Pseudonocardiales</taxon>
        <taxon>Pseudonocardiaceae</taxon>
        <taxon>Amycolatopsis</taxon>
    </lineage>
</organism>
<protein>
    <submittedName>
        <fullName evidence="1">Raffinose/stachyose/melibiose transport system substrate-binding protein</fullName>
    </submittedName>
</protein>
<reference evidence="1 2" key="1">
    <citation type="submission" date="2021-03" db="EMBL/GenBank/DDBJ databases">
        <title>Sequencing the genomes of 1000 actinobacteria strains.</title>
        <authorList>
            <person name="Klenk H.-P."/>
        </authorList>
    </citation>
    <scope>NUCLEOTIDE SEQUENCE [LARGE SCALE GENOMIC DNA]</scope>
    <source>
        <strain evidence="1 2">DSM 45510</strain>
    </source>
</reference>
<evidence type="ECO:0000313" key="2">
    <source>
        <dbReference type="Proteomes" id="UP000741013"/>
    </source>
</evidence>
<keyword evidence="2" id="KW-1185">Reference proteome</keyword>
<dbReference type="InterPro" id="IPR006059">
    <property type="entry name" value="SBP"/>
</dbReference>
<dbReference type="Proteomes" id="UP000741013">
    <property type="component" value="Unassembled WGS sequence"/>
</dbReference>
<dbReference type="SUPFAM" id="SSF53850">
    <property type="entry name" value="Periplasmic binding protein-like II"/>
    <property type="match status" value="1"/>
</dbReference>
<comment type="caution">
    <text evidence="1">The sequence shown here is derived from an EMBL/GenBank/DDBJ whole genome shotgun (WGS) entry which is preliminary data.</text>
</comment>
<dbReference type="PROSITE" id="PS51257">
    <property type="entry name" value="PROKAR_LIPOPROTEIN"/>
    <property type="match status" value="1"/>
</dbReference>
<proteinExistence type="predicted"/>
<dbReference type="EMBL" id="JAGGMS010000001">
    <property type="protein sequence ID" value="MBP2184432.1"/>
    <property type="molecule type" value="Genomic_DNA"/>
</dbReference>
<dbReference type="InterPro" id="IPR050490">
    <property type="entry name" value="Bact_solute-bd_prot1"/>
</dbReference>
<dbReference type="Gene3D" id="3.40.190.10">
    <property type="entry name" value="Periplasmic binding protein-like II"/>
    <property type="match status" value="2"/>
</dbReference>
<gene>
    <name evidence="1" type="ORF">JOM49_005958</name>
</gene>